<dbReference type="EC" id="6.3.1.14" evidence="1"/>
<sequence length="693" mass="77812">MVFVDPAFSHRYGSVPHIERWLSIFRLHSDLEDTEMKFVALISGGKDSFYNIHHCISQGHELIALANLYPAAPDRDEIDSFMFQTVGHDIIDSYSECVGVPLYRQKISGTSKNQHLEYSKTKEDEIEDLYILLDLIKQKHPEVVGVSCGAILSHYQRTRVESVCGRLGLTSLTYLWQRNQLELMGEMCNSGLDARIIKVAAIGLNETHLGKSIQQLYPQLIKLNQMYDVHICGEGGEFETIVLDASFFKKRLVVVHKEVVADSTDDVSYLRIKVELEDKEEVSKDMLESPSLLDEMFEEIKDELENSETKPSTTCSNIVKSTGVSNVTSVVSTPDVLYISNLTSPKELTIQLQTLSIFEQLKKLLDEHNLSVNYIKHVTLLLSDMSQFSQINDVYAKFFEEYYLPPSRICVGTELPEKTLVQLSCEVILASGGGPLSKEGIHIRSRSYWAPHNIGPYSQSIVERHPDYLSASLSGQIPLIPSTMDFLPSNSEESGATIIDSALSLQHLHRVMELIKVCQIGSIICFVTDSTSVQLASATWDKYISSVGGNQNGTLVIVQVKQLPRGATIEWGGFSYENIVGMYEDDDEEEKYIDRSNLERSKVDLILKETSMTATAVQNIGRGKLFATTTFSNDHTEIDNFLRKASGKVQILANMTHIGSLKDSKQVEFTPVDNVYDHNGTSFKFGVVWKYYS</sequence>
<dbReference type="CDD" id="cd06156">
    <property type="entry name" value="eu_AANH_C_2"/>
    <property type="match status" value="1"/>
</dbReference>
<dbReference type="InterPro" id="IPR006175">
    <property type="entry name" value="YjgF/YER057c/UK114"/>
</dbReference>
<dbReference type="InterPro" id="IPR014729">
    <property type="entry name" value="Rossmann-like_a/b/a_fold"/>
</dbReference>
<dbReference type="PANTHER" id="PTHR12196:SF2">
    <property type="entry name" value="DIPHTHINE--AMMONIA LIGASE"/>
    <property type="match status" value="1"/>
</dbReference>
<evidence type="ECO:0000259" key="6">
    <source>
        <dbReference type="Pfam" id="PF01902"/>
    </source>
</evidence>
<dbReference type="Pfam" id="PF01902">
    <property type="entry name" value="Diphthami_syn_2"/>
    <property type="match status" value="1"/>
</dbReference>
<evidence type="ECO:0000256" key="5">
    <source>
        <dbReference type="ARBA" id="ARBA00048108"/>
    </source>
</evidence>
<dbReference type="SUPFAM" id="SSF52402">
    <property type="entry name" value="Adenine nucleotide alpha hydrolases-like"/>
    <property type="match status" value="1"/>
</dbReference>
<dbReference type="Pfam" id="PF01042">
    <property type="entry name" value="Ribonuc_L-PSP"/>
    <property type="match status" value="1"/>
</dbReference>
<keyword evidence="7" id="KW-0436">Ligase</keyword>
<dbReference type="InterPro" id="IPR002761">
    <property type="entry name" value="Diphthami_syn_dom"/>
</dbReference>
<dbReference type="GO" id="GO:0016874">
    <property type="term" value="F:ligase activity"/>
    <property type="evidence" value="ECO:0007669"/>
    <property type="project" value="UniProtKB-KW"/>
</dbReference>
<protein>
    <recommendedName>
        <fullName evidence="2">Diphthine--ammonia ligase</fullName>
        <ecNumber evidence="1">6.3.1.14</ecNumber>
    </recommendedName>
    <alternativeName>
        <fullName evidence="3">Diphthamide synthase</fullName>
    </alternativeName>
    <alternativeName>
        <fullName evidence="4">Diphthamide synthetase</fullName>
    </alternativeName>
</protein>
<evidence type="ECO:0000313" key="8">
    <source>
        <dbReference type="Proteomes" id="UP001497600"/>
    </source>
</evidence>
<dbReference type="EMBL" id="OZ004259">
    <property type="protein sequence ID" value="CAK7919507.1"/>
    <property type="molecule type" value="Genomic_DNA"/>
</dbReference>
<dbReference type="Proteomes" id="UP001497600">
    <property type="component" value="Chromosome G"/>
</dbReference>
<gene>
    <name evidence="7" type="primary">DPH6</name>
    <name evidence="7" type="ORF">CAAN4_G18580</name>
</gene>
<dbReference type="CDD" id="cd01994">
    <property type="entry name" value="AANH_PF0828-like"/>
    <property type="match status" value="1"/>
</dbReference>
<evidence type="ECO:0000256" key="1">
    <source>
        <dbReference type="ARBA" id="ARBA00012089"/>
    </source>
</evidence>
<evidence type="ECO:0000256" key="3">
    <source>
        <dbReference type="ARBA" id="ARBA00029814"/>
    </source>
</evidence>
<name>A0ABP0EKD8_9ASCO</name>
<dbReference type="SUPFAM" id="SSF55298">
    <property type="entry name" value="YjgF-like"/>
    <property type="match status" value="2"/>
</dbReference>
<proteinExistence type="predicted"/>
<accession>A0ABP0EKD8</accession>
<dbReference type="PANTHER" id="PTHR12196">
    <property type="entry name" value="DOMAIN OF UNKNOWN FUNCTION 71 DUF71 -CONTAINING PROTEIN"/>
    <property type="match status" value="1"/>
</dbReference>
<dbReference type="CDD" id="cd06155">
    <property type="entry name" value="eu_AANH_C_1"/>
    <property type="match status" value="1"/>
</dbReference>
<dbReference type="NCBIfam" id="TIGR00290">
    <property type="entry name" value="MJ0570_dom"/>
    <property type="match status" value="1"/>
</dbReference>
<comment type="catalytic activity">
    <reaction evidence="5">
        <text>diphthine-[translation elongation factor 2] + NH4(+) + ATP = diphthamide-[translation elongation factor 2] + AMP + diphosphate + H(+)</text>
        <dbReference type="Rhea" id="RHEA:19753"/>
        <dbReference type="Rhea" id="RHEA-COMP:10172"/>
        <dbReference type="Rhea" id="RHEA-COMP:10174"/>
        <dbReference type="ChEBI" id="CHEBI:15378"/>
        <dbReference type="ChEBI" id="CHEBI:16692"/>
        <dbReference type="ChEBI" id="CHEBI:28938"/>
        <dbReference type="ChEBI" id="CHEBI:30616"/>
        <dbReference type="ChEBI" id="CHEBI:33019"/>
        <dbReference type="ChEBI" id="CHEBI:82696"/>
        <dbReference type="ChEBI" id="CHEBI:456215"/>
        <dbReference type="EC" id="6.3.1.14"/>
    </reaction>
</comment>
<dbReference type="InterPro" id="IPR030662">
    <property type="entry name" value="DPH6/MJ0570"/>
</dbReference>
<dbReference type="InterPro" id="IPR035959">
    <property type="entry name" value="RutC-like_sf"/>
</dbReference>
<dbReference type="Gene3D" id="3.40.50.620">
    <property type="entry name" value="HUPs"/>
    <property type="match status" value="1"/>
</dbReference>
<feature type="domain" description="Diphthamide synthase" evidence="6">
    <location>
        <begin position="36"/>
        <end position="264"/>
    </location>
</feature>
<evidence type="ECO:0000256" key="2">
    <source>
        <dbReference type="ARBA" id="ARBA00018426"/>
    </source>
</evidence>
<organism evidence="7 8">
    <name type="scientific">[Candida] anglica</name>
    <dbReference type="NCBI Taxonomy" id="148631"/>
    <lineage>
        <taxon>Eukaryota</taxon>
        <taxon>Fungi</taxon>
        <taxon>Dikarya</taxon>
        <taxon>Ascomycota</taxon>
        <taxon>Saccharomycotina</taxon>
        <taxon>Pichiomycetes</taxon>
        <taxon>Debaryomycetaceae</taxon>
        <taxon>Kurtzmaniella</taxon>
    </lineage>
</organism>
<dbReference type="Gene3D" id="3.30.1330.40">
    <property type="entry name" value="RutC-like"/>
    <property type="match status" value="2"/>
</dbReference>
<dbReference type="Gene3D" id="3.90.1490.10">
    <property type="entry name" value="putative n-type atp pyrophosphatase, domain 2"/>
    <property type="match status" value="1"/>
</dbReference>
<evidence type="ECO:0000313" key="7">
    <source>
        <dbReference type="EMBL" id="CAK7919507.1"/>
    </source>
</evidence>
<keyword evidence="8" id="KW-1185">Reference proteome</keyword>
<evidence type="ECO:0000256" key="4">
    <source>
        <dbReference type="ARBA" id="ARBA00031552"/>
    </source>
</evidence>
<reference evidence="7 8" key="1">
    <citation type="submission" date="2024-01" db="EMBL/GenBank/DDBJ databases">
        <authorList>
            <consortium name="Genoscope - CEA"/>
            <person name="William W."/>
        </authorList>
    </citation>
    <scope>NUCLEOTIDE SEQUENCE [LARGE SCALE GENOMIC DNA]</scope>
    <source>
        <strain evidence="7 8">29B2s-10</strain>
    </source>
</reference>